<feature type="compositionally biased region" description="Gly residues" evidence="6">
    <location>
        <begin position="126"/>
        <end position="135"/>
    </location>
</feature>
<accession>A0ABR0SDW3</accession>
<evidence type="ECO:0000259" key="10">
    <source>
        <dbReference type="PROSITE" id="PS51293"/>
    </source>
</evidence>
<feature type="compositionally biased region" description="Low complexity" evidence="6">
    <location>
        <begin position="908"/>
        <end position="918"/>
    </location>
</feature>
<feature type="region of interest" description="Disordered" evidence="6">
    <location>
        <begin position="1"/>
        <end position="138"/>
    </location>
</feature>
<dbReference type="InterPro" id="IPR017884">
    <property type="entry name" value="SANT_dom"/>
</dbReference>
<dbReference type="Pfam" id="PF01426">
    <property type="entry name" value="BAH"/>
    <property type="match status" value="1"/>
</dbReference>
<feature type="compositionally biased region" description="Pro residues" evidence="6">
    <location>
        <begin position="1328"/>
        <end position="1337"/>
    </location>
</feature>
<feature type="domain" description="PHD-type" evidence="11">
    <location>
        <begin position="1034"/>
        <end position="1142"/>
    </location>
</feature>
<feature type="domain" description="ELM2" evidence="9">
    <location>
        <begin position="517"/>
        <end position="666"/>
    </location>
</feature>
<feature type="domain" description="BAH" evidence="8">
    <location>
        <begin position="223"/>
        <end position="341"/>
    </location>
</feature>
<feature type="compositionally biased region" description="Low complexity" evidence="6">
    <location>
        <begin position="1619"/>
        <end position="1629"/>
    </location>
</feature>
<proteinExistence type="predicted"/>
<evidence type="ECO:0000256" key="3">
    <source>
        <dbReference type="ARBA" id="ARBA00022833"/>
    </source>
</evidence>
<evidence type="ECO:0000259" key="8">
    <source>
        <dbReference type="PROSITE" id="PS51038"/>
    </source>
</evidence>
<feature type="region of interest" description="Disordered" evidence="6">
    <location>
        <begin position="1316"/>
        <end position="1419"/>
    </location>
</feature>
<reference evidence="12 13" key="1">
    <citation type="submission" date="2024-01" db="EMBL/GenBank/DDBJ databases">
        <title>Complete genome of Cladobotryum mycophilum ATHUM6906.</title>
        <authorList>
            <person name="Christinaki A.C."/>
            <person name="Myridakis A.I."/>
            <person name="Kouvelis V.N."/>
        </authorList>
    </citation>
    <scope>NUCLEOTIDE SEQUENCE [LARGE SCALE GENOMIC DNA]</scope>
    <source>
        <strain evidence="12 13">ATHUM6906</strain>
    </source>
</reference>
<feature type="domain" description="SANT" evidence="10">
    <location>
        <begin position="676"/>
        <end position="721"/>
    </location>
</feature>
<dbReference type="InterPro" id="IPR000949">
    <property type="entry name" value="ELM2_dom"/>
</dbReference>
<keyword evidence="3" id="KW-0862">Zinc</keyword>
<dbReference type="InterPro" id="IPR034732">
    <property type="entry name" value="EPHD"/>
</dbReference>
<dbReference type="SUPFAM" id="SSF57903">
    <property type="entry name" value="FYVE/PHD zinc finger"/>
    <property type="match status" value="1"/>
</dbReference>
<dbReference type="PROSITE" id="PS50016">
    <property type="entry name" value="ZF_PHD_2"/>
    <property type="match status" value="1"/>
</dbReference>
<evidence type="ECO:0000259" key="7">
    <source>
        <dbReference type="PROSITE" id="PS50016"/>
    </source>
</evidence>
<evidence type="ECO:0000313" key="13">
    <source>
        <dbReference type="Proteomes" id="UP001338125"/>
    </source>
</evidence>
<feature type="region of interest" description="Disordered" evidence="6">
    <location>
        <begin position="872"/>
        <end position="929"/>
    </location>
</feature>
<dbReference type="Pfam" id="PF00628">
    <property type="entry name" value="PHD"/>
    <property type="match status" value="1"/>
</dbReference>
<evidence type="ECO:0000256" key="2">
    <source>
        <dbReference type="ARBA" id="ARBA00022771"/>
    </source>
</evidence>
<keyword evidence="4" id="KW-0539">Nucleus</keyword>
<dbReference type="PROSITE" id="PS51805">
    <property type="entry name" value="EPHD"/>
    <property type="match status" value="1"/>
</dbReference>
<dbReference type="SMART" id="SM00439">
    <property type="entry name" value="BAH"/>
    <property type="match status" value="1"/>
</dbReference>
<feature type="region of interest" description="Disordered" evidence="6">
    <location>
        <begin position="1433"/>
        <end position="1635"/>
    </location>
</feature>
<evidence type="ECO:0000256" key="5">
    <source>
        <dbReference type="PROSITE-ProRule" id="PRU00146"/>
    </source>
</evidence>
<dbReference type="InterPro" id="IPR001965">
    <property type="entry name" value="Znf_PHD"/>
</dbReference>
<dbReference type="Pfam" id="PF13832">
    <property type="entry name" value="zf-HC5HC2H_2"/>
    <property type="match status" value="1"/>
</dbReference>
<feature type="compositionally biased region" description="Polar residues" evidence="6">
    <location>
        <begin position="1"/>
        <end position="10"/>
    </location>
</feature>
<evidence type="ECO:0000256" key="6">
    <source>
        <dbReference type="SAM" id="MobiDB-lite"/>
    </source>
</evidence>
<evidence type="ECO:0000313" key="12">
    <source>
        <dbReference type="EMBL" id="KAK5990368.1"/>
    </source>
</evidence>
<evidence type="ECO:0000256" key="4">
    <source>
        <dbReference type="ARBA" id="ARBA00023242"/>
    </source>
</evidence>
<dbReference type="SUPFAM" id="SSF46689">
    <property type="entry name" value="Homeodomain-like"/>
    <property type="match status" value="1"/>
</dbReference>
<name>A0ABR0SDW3_9HYPO</name>
<dbReference type="InterPro" id="IPR019787">
    <property type="entry name" value="Znf_PHD-finger"/>
</dbReference>
<feature type="compositionally biased region" description="Low complexity" evidence="6">
    <location>
        <begin position="1479"/>
        <end position="1488"/>
    </location>
</feature>
<dbReference type="InterPro" id="IPR029617">
    <property type="entry name" value="Snt2"/>
</dbReference>
<dbReference type="InterPro" id="IPR011011">
    <property type="entry name" value="Znf_FYVE_PHD"/>
</dbReference>
<keyword evidence="1" id="KW-0479">Metal-binding</keyword>
<feature type="compositionally biased region" description="Low complexity" evidence="6">
    <location>
        <begin position="1338"/>
        <end position="1357"/>
    </location>
</feature>
<keyword evidence="13" id="KW-1185">Reference proteome</keyword>
<dbReference type="PANTHER" id="PTHR47672:SF1">
    <property type="entry name" value="E3 UBIQUITIN-PROTEIN LIGASE SNT2"/>
    <property type="match status" value="1"/>
</dbReference>
<dbReference type="Gene3D" id="1.10.10.60">
    <property type="entry name" value="Homeodomain-like"/>
    <property type="match status" value="1"/>
</dbReference>
<feature type="region of interest" description="Disordered" evidence="6">
    <location>
        <begin position="547"/>
        <end position="583"/>
    </location>
</feature>
<dbReference type="Gene3D" id="3.30.40.10">
    <property type="entry name" value="Zinc/RING finger domain, C3HC4 (zinc finger)"/>
    <property type="match status" value="2"/>
</dbReference>
<dbReference type="InterPro" id="IPR043151">
    <property type="entry name" value="BAH_sf"/>
</dbReference>
<dbReference type="PANTHER" id="PTHR47672">
    <property type="entry name" value="E3 UBIQUITIN-PROTEIN LIGASE SNT2"/>
    <property type="match status" value="1"/>
</dbReference>
<feature type="compositionally biased region" description="Low complexity" evidence="6">
    <location>
        <begin position="1542"/>
        <end position="1551"/>
    </location>
</feature>
<sequence length="1635" mass="179728">MAQQNDSKPASPNGKAAPDSMATSSSASDAAEKDAVTDVAAPYGTRSRNRNGNNRPNYAEDKDIEMDMYDYYPSDKKESDGGKKSSRQSNAATNGETTRANGVSRKATVDDTKNGSNQNGHRDQSSGGGGGGGGAAAAAVSTLQAAPASNAAQPSRKRKAAGGQAASASAAAAAVSAAPSKKSAVGIAVQTPPGMNWPDTNMLTFENSKGIPENGRMVADDGTVLEPNDHVYLVCEPPGEPYYLGRIMEFLHGQNDTSKPVDAVRINWYYRPKDIGRKVQDTRLVFATMHSDISPLTALRGKCQIRHRCEIDGMDDYRKNPDSFWYEKLYDRYIQKNYDLIPTRLIVNVPEKVKKVLDERWKYVLVEQGRGKELTSAVKSCKRCSGYCASNDSVDCAVCQHTYHMNCVKPPLLKKPSRGFAWSCAACSRAQERKLEARHTPNAIDHGDMEDDEFLDEDEEDARGIQTDRTTPTDDDAHHQGTAEQIYQASLWPYRYLGMHCKPEDALDYDDRIYPRASTRVGPRNQANVSPWPGQPVQYVKPLEIKKPGKKDPKLSKEALAAQEAEKARRGNRPKWIQDQPPGYVARGEDFDEDDPNCTATRLWIPPSSSEISNDKINDYVDKAMKMTKKLELPERSTNFRDATIETLFREGFDKERALKALPEIPKKEFKEPILTATEQKRFEEGISKYGSELISVRRHVKTMTPGEVVRYYYTWKKTERGQQVWGNYPGRKGKKQARQAEAAATKLADDVANDDDDSAFDAEKAVEKKRTFICQFCSTTSSRQWRRAPNAAAAGLVADNGAKTTGKDKGSQCVVALCRRCAELWRRYAIQWEDIDEVSKKVLQAGGRAWKRKQDEELLKELQVAQDMGTLTPDRASTPASVSQPTNGPEPPRKKLKSAPEKDVDTAVSDAGSVSGSAPPPPRRRKRSLWKQLRFQRCQKHAFYPALFAIKWSLWEISTFPVGNSKWTCDMCANDKSPQVSIHYKCVLCPVEHTEHDFVEQPKLTHHKKKMSDKDREREKVEVQQARKAADFYRKKQEEMNRPVNPREPLKRTADNNWVHVTCAVWTAEVKFGNAKAMEPSEGIPSIPRSKYDETCQACNQKGGACVSCHHCRAPYHVECARQYGHILGFDIASVKTSKREHFNVVTLNGESGTMSALLWCKDHAPAKTVYRIHDIGNESGLNALQLYVQNFKQADLTLTGTVRKANLMTTAAKMSGAPVQIGNRRASTTTAPSNGWAQPCNGELVDAATSPHQPGDKVCITCGIDVALRWWPFDTSPERKLTNGHNGSYGAEAQKFMEQRRFQCHKCHKLKRTLPSPEPRYVKPASPAPEPPRPQVPETALPSSVSPFRSSPSLPDYRDGRPVVAPPPAPVPAPTSHAHAWPQPPNSLPLPGPPPPPPVVHPVQPPLHSQAHVSGHRPAPVTHAYQQAGLPARTSPYPDWGHRPSSQHGSPPRHLNGGAPPPPPPLHAPQNQPPPLASLSSLRPPAMSGPPPAPQPMSNSRQHGHTSPVYANGLPPSPRQLNGPTPPAPYMPPYHGGVGHVSHGAPPHGGSHGLSNGTQPLPPPPQRGEPYSHALHPPRTQYSGSHGSPPVSRNGLPPPPHDVPPSGVIGPRPPESRPASGASASPSLRNLLS</sequence>
<dbReference type="EMBL" id="JAVFKD010000014">
    <property type="protein sequence ID" value="KAK5990368.1"/>
    <property type="molecule type" value="Genomic_DNA"/>
</dbReference>
<feature type="compositionally biased region" description="Acidic residues" evidence="6">
    <location>
        <begin position="448"/>
        <end position="461"/>
    </location>
</feature>
<dbReference type="InterPro" id="IPR001025">
    <property type="entry name" value="BAH_dom"/>
</dbReference>
<evidence type="ECO:0000256" key="1">
    <source>
        <dbReference type="ARBA" id="ARBA00022723"/>
    </source>
</evidence>
<feature type="compositionally biased region" description="Low complexity" evidence="6">
    <location>
        <begin position="16"/>
        <end position="29"/>
    </location>
</feature>
<protein>
    <submittedName>
        <fullName evidence="12">Lid2 complex component snt2-like protein</fullName>
    </submittedName>
</protein>
<keyword evidence="2 5" id="KW-0863">Zinc-finger</keyword>
<feature type="domain" description="PHD-type" evidence="7">
    <location>
        <begin position="378"/>
        <end position="430"/>
    </location>
</feature>
<dbReference type="Gene3D" id="2.30.30.490">
    <property type="match status" value="1"/>
</dbReference>
<feature type="compositionally biased region" description="Pro residues" evidence="6">
    <location>
        <begin position="1461"/>
        <end position="1478"/>
    </location>
</feature>
<dbReference type="PROSITE" id="PS51293">
    <property type="entry name" value="SANT"/>
    <property type="match status" value="1"/>
</dbReference>
<dbReference type="PROSITE" id="PS51038">
    <property type="entry name" value="BAH"/>
    <property type="match status" value="1"/>
</dbReference>
<comment type="caution">
    <text evidence="12">The sequence shown here is derived from an EMBL/GenBank/DDBJ whole genome shotgun (WGS) entry which is preliminary data.</text>
</comment>
<feature type="compositionally biased region" description="Pro residues" evidence="6">
    <location>
        <begin position="1384"/>
        <end position="1407"/>
    </location>
</feature>
<feature type="compositionally biased region" description="Pro residues" evidence="6">
    <location>
        <begin position="1366"/>
        <end position="1375"/>
    </location>
</feature>
<feature type="region of interest" description="Disordered" evidence="6">
    <location>
        <begin position="438"/>
        <end position="479"/>
    </location>
</feature>
<dbReference type="Proteomes" id="UP001338125">
    <property type="component" value="Unassembled WGS sequence"/>
</dbReference>
<dbReference type="InterPro" id="IPR013083">
    <property type="entry name" value="Znf_RING/FYVE/PHD"/>
</dbReference>
<evidence type="ECO:0000259" key="11">
    <source>
        <dbReference type="PROSITE" id="PS51805"/>
    </source>
</evidence>
<dbReference type="PROSITE" id="PS51156">
    <property type="entry name" value="ELM2"/>
    <property type="match status" value="1"/>
</dbReference>
<dbReference type="InterPro" id="IPR009057">
    <property type="entry name" value="Homeodomain-like_sf"/>
</dbReference>
<evidence type="ECO:0000259" key="9">
    <source>
        <dbReference type="PROSITE" id="PS51156"/>
    </source>
</evidence>
<feature type="compositionally biased region" description="Polar residues" evidence="6">
    <location>
        <begin position="87"/>
        <end position="101"/>
    </location>
</feature>
<gene>
    <name evidence="12" type="ORF">PT974_08635</name>
</gene>
<dbReference type="SMART" id="SM00249">
    <property type="entry name" value="PHD"/>
    <property type="match status" value="2"/>
</dbReference>
<feature type="compositionally biased region" description="Polar residues" evidence="6">
    <location>
        <begin position="879"/>
        <end position="888"/>
    </location>
</feature>
<organism evidence="12 13">
    <name type="scientific">Cladobotryum mycophilum</name>
    <dbReference type="NCBI Taxonomy" id="491253"/>
    <lineage>
        <taxon>Eukaryota</taxon>
        <taxon>Fungi</taxon>
        <taxon>Dikarya</taxon>
        <taxon>Ascomycota</taxon>
        <taxon>Pezizomycotina</taxon>
        <taxon>Sordariomycetes</taxon>
        <taxon>Hypocreomycetidae</taxon>
        <taxon>Hypocreales</taxon>
        <taxon>Hypocreaceae</taxon>
        <taxon>Cladobotryum</taxon>
    </lineage>
</organism>
<feature type="compositionally biased region" description="Basic and acidic residues" evidence="6">
    <location>
        <begin position="547"/>
        <end position="557"/>
    </location>
</feature>
<dbReference type="CDD" id="cd15497">
    <property type="entry name" value="PHD1_Snt2p_like"/>
    <property type="match status" value="1"/>
</dbReference>
<feature type="compositionally biased region" description="Basic and acidic residues" evidence="6">
    <location>
        <begin position="73"/>
        <end position="83"/>
    </location>
</feature>